<dbReference type="NCBIfam" id="TIGR02050">
    <property type="entry name" value="gshA_cyan_rel"/>
    <property type="match status" value="1"/>
</dbReference>
<dbReference type="InterPro" id="IPR050141">
    <property type="entry name" value="GCL_type2/YbdK_subfam"/>
</dbReference>
<accession>A0ABN3EQ90</accession>
<keyword evidence="7" id="KW-1185">Reference proteome</keyword>
<evidence type="ECO:0000313" key="6">
    <source>
        <dbReference type="EMBL" id="GAA2266389.1"/>
    </source>
</evidence>
<dbReference type="SUPFAM" id="SSF55931">
    <property type="entry name" value="Glutamine synthetase/guanido kinase"/>
    <property type="match status" value="1"/>
</dbReference>
<dbReference type="InterPro" id="IPR011793">
    <property type="entry name" value="YbdK"/>
</dbReference>
<protein>
    <recommendedName>
        <fullName evidence="5">Putative glutamate--cysteine ligase 2</fullName>
        <ecNumber evidence="5">6.3.2.2</ecNumber>
    </recommendedName>
    <alternativeName>
        <fullName evidence="5">Gamma-glutamylcysteine synthetase 2</fullName>
        <shortName evidence="5">GCS 2</shortName>
        <shortName evidence="5">Gamma-GCS 2</shortName>
    </alternativeName>
</protein>
<dbReference type="NCBIfam" id="NF010041">
    <property type="entry name" value="PRK13517.1-1"/>
    <property type="match status" value="1"/>
</dbReference>
<dbReference type="Proteomes" id="UP001500305">
    <property type="component" value="Unassembled WGS sequence"/>
</dbReference>
<sequence length="371" mass="39694">MAAHAPPELLSLGVEEEFLLVDRRSRRPVPRAPEVIAEAGLTLGGRVQAEFYPTQIEVCTSPVRTVDELRAELVFLRRTVAAVARSAGCLLVASGTPALPGHIPAEVTDNPRYRRMAEQFGAVADGNGGGVCGCHVHLGTASRAQALALANQLRPWLPTVQALAVNSPFNEGRDSGFASWRAILWNRWPTVGPAPILDEAGYEELANTLVDSGLLLDRRMIYWYARPSEHVPTLELRVADVNADLDTAVLLALLLRGLATVLLAEVREGVPAPDVSGALLRAAHFQAARGGLDGAGVDPFTGRARPLRTLLEDLMLRAAPGLRDSGDLPLVEQLLAGLLASGTGANRQRAAFRRRGRLLDVVDALAELTVP</sequence>
<gene>
    <name evidence="6" type="ORF">GCM10010430_59260</name>
</gene>
<evidence type="ECO:0000256" key="2">
    <source>
        <dbReference type="ARBA" id="ARBA00022741"/>
    </source>
</evidence>
<dbReference type="RefSeq" id="WP_344639584.1">
    <property type="nucleotide sequence ID" value="NZ_BAAATR010000033.1"/>
</dbReference>
<proteinExistence type="inferred from homology"/>
<dbReference type="EC" id="6.3.2.2" evidence="5"/>
<comment type="function">
    <text evidence="5">ATP-dependent carboxylate-amine ligase which exhibits weak glutamate--cysteine ligase activity.</text>
</comment>
<dbReference type="HAMAP" id="MF_01609">
    <property type="entry name" value="Glu_cys_ligase_2"/>
    <property type="match status" value="1"/>
</dbReference>
<dbReference type="PANTHER" id="PTHR36510">
    <property type="entry name" value="GLUTAMATE--CYSTEINE LIGASE 2-RELATED"/>
    <property type="match status" value="1"/>
</dbReference>
<organism evidence="6 7">
    <name type="scientific">Kitasatospora cystarginea</name>
    <dbReference type="NCBI Taxonomy" id="58350"/>
    <lineage>
        <taxon>Bacteria</taxon>
        <taxon>Bacillati</taxon>
        <taxon>Actinomycetota</taxon>
        <taxon>Actinomycetes</taxon>
        <taxon>Kitasatosporales</taxon>
        <taxon>Streptomycetaceae</taxon>
        <taxon>Kitasatospora</taxon>
    </lineage>
</organism>
<keyword evidence="3 5" id="KW-0067">ATP-binding</keyword>
<dbReference type="InterPro" id="IPR014746">
    <property type="entry name" value="Gln_synth/guanido_kin_cat_dom"/>
</dbReference>
<dbReference type="PANTHER" id="PTHR36510:SF1">
    <property type="entry name" value="GLUTAMATE--CYSTEINE LIGASE 2-RELATED"/>
    <property type="match status" value="1"/>
</dbReference>
<keyword evidence="2 5" id="KW-0547">Nucleotide-binding</keyword>
<evidence type="ECO:0000313" key="7">
    <source>
        <dbReference type="Proteomes" id="UP001500305"/>
    </source>
</evidence>
<evidence type="ECO:0000256" key="5">
    <source>
        <dbReference type="HAMAP-Rule" id="MF_01609"/>
    </source>
</evidence>
<dbReference type="Gene3D" id="3.30.590.20">
    <property type="match status" value="1"/>
</dbReference>
<reference evidence="6 7" key="1">
    <citation type="journal article" date="2019" name="Int. J. Syst. Evol. Microbiol.">
        <title>The Global Catalogue of Microorganisms (GCM) 10K type strain sequencing project: providing services to taxonomists for standard genome sequencing and annotation.</title>
        <authorList>
            <consortium name="The Broad Institute Genomics Platform"/>
            <consortium name="The Broad Institute Genome Sequencing Center for Infectious Disease"/>
            <person name="Wu L."/>
            <person name="Ma J."/>
        </authorList>
    </citation>
    <scope>NUCLEOTIDE SEQUENCE [LARGE SCALE GENOMIC DNA]</scope>
    <source>
        <strain evidence="6 7">JCM 7356</strain>
    </source>
</reference>
<comment type="similarity">
    <text evidence="5">Belongs to the glutamate--cysteine ligase type 2 family. YbdK subfamily.</text>
</comment>
<comment type="catalytic activity">
    <reaction evidence="4 5">
        <text>L-cysteine + L-glutamate + ATP = gamma-L-glutamyl-L-cysteine + ADP + phosphate + H(+)</text>
        <dbReference type="Rhea" id="RHEA:13285"/>
        <dbReference type="ChEBI" id="CHEBI:15378"/>
        <dbReference type="ChEBI" id="CHEBI:29985"/>
        <dbReference type="ChEBI" id="CHEBI:30616"/>
        <dbReference type="ChEBI" id="CHEBI:35235"/>
        <dbReference type="ChEBI" id="CHEBI:43474"/>
        <dbReference type="ChEBI" id="CHEBI:58173"/>
        <dbReference type="ChEBI" id="CHEBI:456216"/>
        <dbReference type="EC" id="6.3.2.2"/>
    </reaction>
</comment>
<dbReference type="EMBL" id="BAAATR010000033">
    <property type="protein sequence ID" value="GAA2266389.1"/>
    <property type="molecule type" value="Genomic_DNA"/>
</dbReference>
<evidence type="ECO:0000256" key="1">
    <source>
        <dbReference type="ARBA" id="ARBA00022598"/>
    </source>
</evidence>
<comment type="caution">
    <text evidence="6">The sequence shown here is derived from an EMBL/GenBank/DDBJ whole genome shotgun (WGS) entry which is preliminary data.</text>
</comment>
<dbReference type="Pfam" id="PF04107">
    <property type="entry name" value="GCS2"/>
    <property type="match status" value="1"/>
</dbReference>
<keyword evidence="1 5" id="KW-0436">Ligase</keyword>
<evidence type="ECO:0000256" key="3">
    <source>
        <dbReference type="ARBA" id="ARBA00022840"/>
    </source>
</evidence>
<name>A0ABN3EQ90_9ACTN</name>
<dbReference type="GO" id="GO:0016874">
    <property type="term" value="F:ligase activity"/>
    <property type="evidence" value="ECO:0007669"/>
    <property type="project" value="UniProtKB-KW"/>
</dbReference>
<dbReference type="InterPro" id="IPR006336">
    <property type="entry name" value="GCS2"/>
</dbReference>
<evidence type="ECO:0000256" key="4">
    <source>
        <dbReference type="ARBA" id="ARBA00048819"/>
    </source>
</evidence>